<keyword evidence="3" id="KW-0804">Transcription</keyword>
<dbReference type="Gene3D" id="1.10.357.10">
    <property type="entry name" value="Tetracycline Repressor, domain 2"/>
    <property type="match status" value="1"/>
</dbReference>
<feature type="DNA-binding region" description="H-T-H motif" evidence="4">
    <location>
        <begin position="32"/>
        <end position="51"/>
    </location>
</feature>
<dbReference type="PRINTS" id="PR00455">
    <property type="entry name" value="HTHTETR"/>
</dbReference>
<dbReference type="InterPro" id="IPR036271">
    <property type="entry name" value="Tet_transcr_reg_TetR-rel_C_sf"/>
</dbReference>
<name>A0ABW8STR9_9CLOT</name>
<protein>
    <submittedName>
        <fullName evidence="6">TetR/AcrR family transcriptional regulator</fullName>
    </submittedName>
</protein>
<keyword evidence="7" id="KW-1185">Reference proteome</keyword>
<dbReference type="InterPro" id="IPR001647">
    <property type="entry name" value="HTH_TetR"/>
</dbReference>
<dbReference type="Pfam" id="PF00440">
    <property type="entry name" value="TetR_N"/>
    <property type="match status" value="1"/>
</dbReference>
<keyword evidence="1" id="KW-0805">Transcription regulation</keyword>
<reference evidence="6 7" key="1">
    <citation type="submission" date="2024-11" db="EMBL/GenBank/DDBJ databases">
        <authorList>
            <person name="Heng Y.C."/>
            <person name="Lim A.C.H."/>
            <person name="Lee J.K.Y."/>
            <person name="Kittelmann S."/>
        </authorList>
    </citation>
    <scope>NUCLEOTIDE SEQUENCE [LARGE SCALE GENOMIC DNA]</scope>
    <source>
        <strain evidence="6 7">WILCCON 0269</strain>
    </source>
</reference>
<evidence type="ECO:0000256" key="1">
    <source>
        <dbReference type="ARBA" id="ARBA00023015"/>
    </source>
</evidence>
<sequence length="196" mass="22763">MTKDTYHHGTLKKDMISKGLDLLNKEGLEGFSLRKVASMCGVSNNAPYKHFKNKEELINAIALEVSQAFATSLLESTQKYPDNPRLQIVEMGRSYVKFMIENPEYLKFLFLTEHKYPIFVKNNKLLHPEGTPFDIFKKSCEYYLESISDNKESYYLDSLYMWSLVHGIALLIVNKVIEYDGDYLELVDKIIDKKIK</sequence>
<dbReference type="SUPFAM" id="SSF46689">
    <property type="entry name" value="Homeodomain-like"/>
    <property type="match status" value="1"/>
</dbReference>
<dbReference type="PANTHER" id="PTHR43479:SF20">
    <property type="entry name" value="HTH TETR-TYPE DOMAIN-CONTAINING PROTEIN"/>
    <property type="match status" value="1"/>
</dbReference>
<keyword evidence="2 4" id="KW-0238">DNA-binding</keyword>
<dbReference type="InterPro" id="IPR009057">
    <property type="entry name" value="Homeodomain-like_sf"/>
</dbReference>
<dbReference type="PANTHER" id="PTHR43479">
    <property type="entry name" value="ACREF/ENVCD OPERON REPRESSOR-RELATED"/>
    <property type="match status" value="1"/>
</dbReference>
<proteinExistence type="predicted"/>
<dbReference type="EMBL" id="JBJHZX010000074">
    <property type="protein sequence ID" value="MFL0198631.1"/>
    <property type="molecule type" value="Genomic_DNA"/>
</dbReference>
<accession>A0ABW8STR9</accession>
<dbReference type="RefSeq" id="WP_406794740.1">
    <property type="nucleotide sequence ID" value="NZ_JBJHZX010000074.1"/>
</dbReference>
<evidence type="ECO:0000313" key="6">
    <source>
        <dbReference type="EMBL" id="MFL0198631.1"/>
    </source>
</evidence>
<dbReference type="Pfam" id="PF13305">
    <property type="entry name" value="TetR_C_33"/>
    <property type="match status" value="1"/>
</dbReference>
<dbReference type="InterPro" id="IPR025996">
    <property type="entry name" value="MT1864/Rv1816-like_C"/>
</dbReference>
<evidence type="ECO:0000313" key="7">
    <source>
        <dbReference type="Proteomes" id="UP001623660"/>
    </source>
</evidence>
<evidence type="ECO:0000256" key="3">
    <source>
        <dbReference type="ARBA" id="ARBA00023163"/>
    </source>
</evidence>
<evidence type="ECO:0000259" key="5">
    <source>
        <dbReference type="PROSITE" id="PS50977"/>
    </source>
</evidence>
<comment type="caution">
    <text evidence="6">The sequence shown here is derived from an EMBL/GenBank/DDBJ whole genome shotgun (WGS) entry which is preliminary data.</text>
</comment>
<gene>
    <name evidence="6" type="ORF">ACJDU8_24195</name>
</gene>
<evidence type="ECO:0000256" key="2">
    <source>
        <dbReference type="ARBA" id="ARBA00023125"/>
    </source>
</evidence>
<dbReference type="InterPro" id="IPR050624">
    <property type="entry name" value="HTH-type_Tx_Regulator"/>
</dbReference>
<dbReference type="SUPFAM" id="SSF48498">
    <property type="entry name" value="Tetracyclin repressor-like, C-terminal domain"/>
    <property type="match status" value="1"/>
</dbReference>
<dbReference type="PROSITE" id="PS50977">
    <property type="entry name" value="HTH_TETR_2"/>
    <property type="match status" value="1"/>
</dbReference>
<evidence type="ECO:0000256" key="4">
    <source>
        <dbReference type="PROSITE-ProRule" id="PRU00335"/>
    </source>
</evidence>
<feature type="domain" description="HTH tetR-type" evidence="5">
    <location>
        <begin position="9"/>
        <end position="69"/>
    </location>
</feature>
<dbReference type="Proteomes" id="UP001623660">
    <property type="component" value="Unassembled WGS sequence"/>
</dbReference>
<organism evidence="6 7">
    <name type="scientific">Candidatus Clostridium eludens</name>
    <dbReference type="NCBI Taxonomy" id="3381663"/>
    <lineage>
        <taxon>Bacteria</taxon>
        <taxon>Bacillati</taxon>
        <taxon>Bacillota</taxon>
        <taxon>Clostridia</taxon>
        <taxon>Eubacteriales</taxon>
        <taxon>Clostridiaceae</taxon>
        <taxon>Clostridium</taxon>
    </lineage>
</organism>